<dbReference type="Proteomes" id="UP000033886">
    <property type="component" value="Unassembled WGS sequence"/>
</dbReference>
<dbReference type="Pfam" id="PF17770">
    <property type="entry name" value="RNase_J_C"/>
    <property type="match status" value="1"/>
</dbReference>
<evidence type="ECO:0000259" key="2">
    <source>
        <dbReference type="Pfam" id="PF22505"/>
    </source>
</evidence>
<sequence>FAKALIEEKMKEYHMLNKVKIFGVDRKSQLKIGKNFQATFIGINHSIPDAFSIFIETPNGNAFFSGDYKIDLTPANEPQTDYEKLKLLRGRVDVALMDSTNATHPGKAPSETEIFDNLTALIRKQKGRVVVAAFSSLITRLYSLIEVAKITNRKVLLSGRSLNQAIDIARKKRYIIAEDSLFIKEKDINKYPDNELLILCTGSQGERFAVLNRVSLNEHKFIKIHKGDLVIMSSSEIPENISTIEKMTDRIISLGADLIKDSIDLKIHSTGHGNQEDMKMMIDLIQPKAVMPVHGSLTFRYFNKQNFLRWGMRDEDVLLTDDGQVWMLDGHKWVRGKKVESKPILIDGLGVGDTGDIVLNDRKQLSEYGMFVTVLNMNLKTKKIIGKPRFISRGFVYMKGSQELLKEIENLIFDIHHDWEKQAQSNKNLTIENFKDAIEKELSKLIYKKTEREPIILTVVI</sequence>
<dbReference type="InterPro" id="IPR036866">
    <property type="entry name" value="RibonucZ/Hydroxyglut_hydro"/>
</dbReference>
<dbReference type="AlphaFoldDB" id="A0A0G0IGK4"/>
<dbReference type="Gene3D" id="3.40.50.10710">
    <property type="entry name" value="Metallo-hydrolase/oxidoreductase"/>
    <property type="match status" value="1"/>
</dbReference>
<evidence type="ECO:0000313" key="3">
    <source>
        <dbReference type="EMBL" id="KKQ15166.1"/>
    </source>
</evidence>
<organism evidence="3 4">
    <name type="scientific">candidate division WS6 bacterium GW2011_GWF1_36_8</name>
    <dbReference type="NCBI Taxonomy" id="1619098"/>
    <lineage>
        <taxon>Bacteria</taxon>
        <taxon>Candidatus Dojkabacteria</taxon>
    </lineage>
</organism>
<dbReference type="Pfam" id="PF22505">
    <property type="entry name" value="RNase_J_b_CASP"/>
    <property type="match status" value="1"/>
</dbReference>
<dbReference type="PANTHER" id="PTHR43694:SF1">
    <property type="entry name" value="RIBONUCLEASE J"/>
    <property type="match status" value="1"/>
</dbReference>
<dbReference type="PANTHER" id="PTHR43694">
    <property type="entry name" value="RIBONUCLEASE J"/>
    <property type="match status" value="1"/>
</dbReference>
<evidence type="ECO:0000259" key="1">
    <source>
        <dbReference type="Pfam" id="PF17770"/>
    </source>
</evidence>
<reference evidence="3 4" key="1">
    <citation type="journal article" date="2015" name="Nature">
        <title>rRNA introns, odd ribosomes, and small enigmatic genomes across a large radiation of phyla.</title>
        <authorList>
            <person name="Brown C.T."/>
            <person name="Hug L.A."/>
            <person name="Thomas B.C."/>
            <person name="Sharon I."/>
            <person name="Castelle C.J."/>
            <person name="Singh A."/>
            <person name="Wilkins M.J."/>
            <person name="Williams K.H."/>
            <person name="Banfield J.F."/>
        </authorList>
    </citation>
    <scope>NUCLEOTIDE SEQUENCE [LARGE SCALE GENOMIC DNA]</scope>
</reference>
<feature type="domain" description="Ribonuclease J beta-CASP" evidence="2">
    <location>
        <begin position="126"/>
        <end position="250"/>
    </location>
</feature>
<protein>
    <submittedName>
        <fullName evidence="3">Metallo-beta-lactamase</fullName>
    </submittedName>
</protein>
<evidence type="ECO:0000313" key="4">
    <source>
        <dbReference type="Proteomes" id="UP000033886"/>
    </source>
</evidence>
<dbReference type="Gene3D" id="3.60.15.10">
    <property type="entry name" value="Ribonuclease Z/Hydroxyacylglutathione hydrolase-like"/>
    <property type="match status" value="1"/>
</dbReference>
<comment type="caution">
    <text evidence="3">The sequence shown here is derived from an EMBL/GenBank/DDBJ whole genome shotgun (WGS) entry which is preliminary data.</text>
</comment>
<feature type="domain" description="Ribonuclease J C-terminal" evidence="1">
    <location>
        <begin position="358"/>
        <end position="461"/>
    </location>
</feature>
<feature type="non-terminal residue" evidence="3">
    <location>
        <position position="1"/>
    </location>
</feature>
<dbReference type="Gene3D" id="3.10.20.580">
    <property type="match status" value="1"/>
</dbReference>
<gene>
    <name evidence="3" type="ORF">US29_C0050G0001</name>
</gene>
<name>A0A0G0IGK4_9BACT</name>
<proteinExistence type="predicted"/>
<dbReference type="InterPro" id="IPR042173">
    <property type="entry name" value="RNase_J_2"/>
</dbReference>
<dbReference type="EMBL" id="LBSK01000050">
    <property type="protein sequence ID" value="KKQ15166.1"/>
    <property type="molecule type" value="Genomic_DNA"/>
</dbReference>
<dbReference type="InterPro" id="IPR055132">
    <property type="entry name" value="RNase_J_b_CASP"/>
</dbReference>
<accession>A0A0G0IGK4</accession>
<dbReference type="SUPFAM" id="SSF56281">
    <property type="entry name" value="Metallo-hydrolase/oxidoreductase"/>
    <property type="match status" value="1"/>
</dbReference>
<dbReference type="InterPro" id="IPR041636">
    <property type="entry name" value="RNase_J_C"/>
</dbReference>